<dbReference type="InterPro" id="IPR054158">
    <property type="entry name" value="RNR-II_ins_dom"/>
</dbReference>
<comment type="catalytic activity">
    <reaction evidence="11">
        <text>a 2'-deoxyribonucleoside 5'-triphosphate + [thioredoxin]-disulfide + H2O = a ribonucleoside 5'-triphosphate + [thioredoxin]-dithiol</text>
        <dbReference type="Rhea" id="RHEA:12701"/>
        <dbReference type="Rhea" id="RHEA-COMP:10698"/>
        <dbReference type="Rhea" id="RHEA-COMP:10700"/>
        <dbReference type="ChEBI" id="CHEBI:15377"/>
        <dbReference type="ChEBI" id="CHEBI:29950"/>
        <dbReference type="ChEBI" id="CHEBI:50058"/>
        <dbReference type="ChEBI" id="CHEBI:61557"/>
        <dbReference type="ChEBI" id="CHEBI:61560"/>
        <dbReference type="EC" id="1.17.4.2"/>
    </reaction>
</comment>
<evidence type="ECO:0000313" key="15">
    <source>
        <dbReference type="Proteomes" id="UP001319870"/>
    </source>
</evidence>
<organism evidence="14 15">
    <name type="scientific">Isoptericola luteus</name>
    <dbReference type="NCBI Taxonomy" id="2879484"/>
    <lineage>
        <taxon>Bacteria</taxon>
        <taxon>Bacillati</taxon>
        <taxon>Actinomycetota</taxon>
        <taxon>Actinomycetes</taxon>
        <taxon>Micrococcales</taxon>
        <taxon>Promicromonosporaceae</taxon>
        <taxon>Isoptericola</taxon>
    </lineage>
</organism>
<accession>A0ABS7ZG06</accession>
<evidence type="ECO:0000256" key="2">
    <source>
        <dbReference type="ARBA" id="ARBA00005654"/>
    </source>
</evidence>
<dbReference type="EMBL" id="JAIXCQ010000005">
    <property type="protein sequence ID" value="MCA5893452.1"/>
    <property type="molecule type" value="Genomic_DNA"/>
</dbReference>
<dbReference type="NCBIfam" id="TIGR02505">
    <property type="entry name" value="RTPR"/>
    <property type="match status" value="1"/>
</dbReference>
<evidence type="ECO:0000256" key="7">
    <source>
        <dbReference type="ARBA" id="ARBA00023002"/>
    </source>
</evidence>
<evidence type="ECO:0000256" key="6">
    <source>
        <dbReference type="ARBA" id="ARBA00022705"/>
    </source>
</evidence>
<dbReference type="InterPro" id="IPR050862">
    <property type="entry name" value="RdRp_reductase_class-2"/>
</dbReference>
<evidence type="ECO:0000256" key="4">
    <source>
        <dbReference type="ARBA" id="ARBA00021063"/>
    </source>
</evidence>
<keyword evidence="8" id="KW-1015">Disulfide bond</keyword>
<proteinExistence type="inferred from homology"/>
<feature type="domain" description="Ribonucleotide reductase alpha-helical" evidence="12">
    <location>
        <begin position="8"/>
        <end position="111"/>
    </location>
</feature>
<dbReference type="Proteomes" id="UP001319870">
    <property type="component" value="Unassembled WGS sequence"/>
</dbReference>
<dbReference type="SUPFAM" id="SSF51998">
    <property type="entry name" value="PFL-like glycyl radical enzymes"/>
    <property type="match status" value="1"/>
</dbReference>
<dbReference type="RefSeq" id="WP_225565224.1">
    <property type="nucleotide sequence ID" value="NZ_JAIXCQ010000005.1"/>
</dbReference>
<evidence type="ECO:0000256" key="10">
    <source>
        <dbReference type="ARBA" id="ARBA00023285"/>
    </source>
</evidence>
<dbReference type="Gene3D" id="3.20.70.20">
    <property type="match status" value="1"/>
</dbReference>
<dbReference type="PANTHER" id="PTHR43371:SF1">
    <property type="entry name" value="RIBONUCLEOSIDE-DIPHOSPHATE REDUCTASE"/>
    <property type="match status" value="1"/>
</dbReference>
<keyword evidence="7 14" id="KW-0560">Oxidoreductase</keyword>
<name>A0ABS7ZG06_9MICO</name>
<evidence type="ECO:0000313" key="14">
    <source>
        <dbReference type="EMBL" id="MCA5893452.1"/>
    </source>
</evidence>
<keyword evidence="6" id="KW-0235">DNA replication</keyword>
<comment type="similarity">
    <text evidence="2">Belongs to the class II ribonucleoside-triphosphate reductase family.</text>
</comment>
<evidence type="ECO:0000256" key="1">
    <source>
        <dbReference type="ARBA" id="ARBA00001922"/>
    </source>
</evidence>
<evidence type="ECO:0000256" key="3">
    <source>
        <dbReference type="ARBA" id="ARBA00012275"/>
    </source>
</evidence>
<evidence type="ECO:0000256" key="11">
    <source>
        <dbReference type="ARBA" id="ARBA00048987"/>
    </source>
</evidence>
<dbReference type="GO" id="GO:0008998">
    <property type="term" value="F:ribonucleoside-triphosphate reductase (thioredoxin) activity"/>
    <property type="evidence" value="ECO:0007669"/>
    <property type="project" value="UniProtKB-EC"/>
</dbReference>
<reference evidence="14 15" key="1">
    <citation type="submission" date="2021-09" db="EMBL/GenBank/DDBJ databases">
        <title>Isoptericola luteus sp. nov., a novel bacterium isolated from Harbin, the capital city of Heilongjiang province.</title>
        <authorList>
            <person name="Li J."/>
        </authorList>
    </citation>
    <scope>NUCLEOTIDE SEQUENCE [LARGE SCALE GENOMIC DNA]</scope>
    <source>
        <strain evidence="14 15">NEAU-Y5</strain>
    </source>
</reference>
<dbReference type="Gene3D" id="3.30.1620.10">
    <property type="entry name" value="b-12 dependent (class ii) ribonucleotide reductase, Chain A, Domain 2"/>
    <property type="match status" value="1"/>
</dbReference>
<dbReference type="PANTHER" id="PTHR43371">
    <property type="entry name" value="VITAMIN B12-DEPENDENT RIBONUCLEOTIDE REDUCTASE"/>
    <property type="match status" value="1"/>
</dbReference>
<evidence type="ECO:0000256" key="5">
    <source>
        <dbReference type="ARBA" id="ARBA00022628"/>
    </source>
</evidence>
<keyword evidence="15" id="KW-1185">Reference proteome</keyword>
<dbReference type="Pfam" id="PF21995">
    <property type="entry name" value="RNR-II_ins_dom"/>
    <property type="match status" value="1"/>
</dbReference>
<dbReference type="Gene3D" id="3.90.1390.10">
    <property type="entry name" value="b-12 dependent (class ii) ribonucleotide reductase, chain A, domain 3"/>
    <property type="match status" value="1"/>
</dbReference>
<evidence type="ECO:0000256" key="8">
    <source>
        <dbReference type="ARBA" id="ARBA00023157"/>
    </source>
</evidence>
<evidence type="ECO:0000259" key="12">
    <source>
        <dbReference type="Pfam" id="PF17975"/>
    </source>
</evidence>
<feature type="domain" description="B12-dependent ribonucleotide reductase insertion" evidence="13">
    <location>
        <begin position="200"/>
        <end position="260"/>
    </location>
</feature>
<keyword evidence="9" id="KW-0676">Redox-active center</keyword>
<gene>
    <name evidence="14" type="primary">nrdJ</name>
    <name evidence="14" type="ORF">LEP48_08815</name>
</gene>
<dbReference type="EC" id="1.17.4.2" evidence="3"/>
<dbReference type="Pfam" id="PF17975">
    <property type="entry name" value="RNR_Alpha"/>
    <property type="match status" value="1"/>
</dbReference>
<comment type="cofactor">
    <cofactor evidence="1">
        <name>adenosylcob(III)alamin</name>
        <dbReference type="ChEBI" id="CHEBI:18408"/>
    </cofactor>
</comment>
<dbReference type="InterPro" id="IPR040763">
    <property type="entry name" value="RNR_alpha_hel"/>
</dbReference>
<comment type="caution">
    <text evidence="14">The sequence shown here is derived from an EMBL/GenBank/DDBJ whole genome shotgun (WGS) entry which is preliminary data.</text>
</comment>
<sequence length="706" mass="77195">MLTFQLPDSFVAAYAGRPVPWGYADAAGNSLGEITFLRTYSRQREDGTKERWHEVVRRVVEGMFSILRDHTTKQRLPWDEVWAQETARDAYERLFELRWSPPGRGLWVMGTPLVNSLGNSAPLQNCAFVSTDEMSAAEPALPFTFLMEASMLGVGVGFDTAGAARGLTLQDPRVHDASEGLVLDATGRALPPVVGAGTPVHTIPDTREGWVASTAMVIDAYLRGDELPVMDYSLVRPLGAPIRTFGGTAAGPVPLHRLHTALRGVLAGRAGEPLTTRDIADIGNLIGVCVVAGNVRRSAEILLGRIDDPDFLDLKNPEAFPERNSYDPARPGWAWMSNNSVVVDTATDLSGLTEAIARNGEPGVVWLDTTRAYGRLADPADHRDHRVQGYNPCAEQPLESFECCTLVETFPSRASSKEDYFATLRIAFLYGKAVTLLPTHWERTNAVMQRNRRVGTSMSGIADFVDTHGTEVMREWMDEGYGVVRAWDTELSEVLAVRESIRTTTVKPSGTVSIVAGVSPGVHWAPGGTYFHRAIRFRTEDPLVTLFRAAGYRVEPAGEDPSGTSVVFFPIRSAARRSEKDVTLREKAGLAALAQRYWSDNSVSVTLSFDPETEGGQIGDVLRDLAGRLKTASFLPQGNFVYPQMPYTQITAEEYEAASRRLVPAYLDAVYDGDLETIDALGEAFCDTDDCELDGIRINAELGGAS</sequence>
<dbReference type="InterPro" id="IPR013345">
    <property type="entry name" value="RTP_Rdtase_AdoCbl-dep"/>
</dbReference>
<evidence type="ECO:0000256" key="9">
    <source>
        <dbReference type="ARBA" id="ARBA00023284"/>
    </source>
</evidence>
<protein>
    <recommendedName>
        <fullName evidence="4">Adenosylcobalamin-dependent ribonucleoside-triphosphate reductase</fullName>
        <ecNumber evidence="3">1.17.4.2</ecNumber>
    </recommendedName>
</protein>
<keyword evidence="10" id="KW-0170">Cobalt</keyword>
<evidence type="ECO:0000259" key="13">
    <source>
        <dbReference type="Pfam" id="PF21995"/>
    </source>
</evidence>
<keyword evidence="5" id="KW-0846">Cobalamin</keyword>